<dbReference type="SMART" id="SM00342">
    <property type="entry name" value="HTH_ARAC"/>
    <property type="match status" value="1"/>
</dbReference>
<reference evidence="5" key="1">
    <citation type="submission" date="2020-08" db="EMBL/GenBank/DDBJ databases">
        <title>Genome public.</title>
        <authorList>
            <person name="Liu C."/>
            <person name="Sun Q."/>
        </authorList>
    </citation>
    <scope>NUCLEOTIDE SEQUENCE</scope>
    <source>
        <strain evidence="5">NSJ-32</strain>
    </source>
</reference>
<protein>
    <submittedName>
        <fullName evidence="5">PocR ligand-binding domain-containing protein</fullName>
    </submittedName>
</protein>
<dbReference type="SUPFAM" id="SSF46689">
    <property type="entry name" value="Homeodomain-like"/>
    <property type="match status" value="1"/>
</dbReference>
<dbReference type="RefSeq" id="WP_177720151.1">
    <property type="nucleotide sequence ID" value="NZ_JACRSQ010000016.1"/>
</dbReference>
<dbReference type="GO" id="GO:0003700">
    <property type="term" value="F:DNA-binding transcription factor activity"/>
    <property type="evidence" value="ECO:0007669"/>
    <property type="project" value="InterPro"/>
</dbReference>
<dbReference type="Pfam" id="PF12833">
    <property type="entry name" value="HTH_18"/>
    <property type="match status" value="1"/>
</dbReference>
<evidence type="ECO:0000256" key="2">
    <source>
        <dbReference type="ARBA" id="ARBA00023125"/>
    </source>
</evidence>
<evidence type="ECO:0000313" key="6">
    <source>
        <dbReference type="Proteomes" id="UP000657006"/>
    </source>
</evidence>
<dbReference type="InterPro" id="IPR018060">
    <property type="entry name" value="HTH_AraC"/>
</dbReference>
<proteinExistence type="predicted"/>
<sequence length="281" mass="32575">MRYQYNMERLTKLLRDFYRVSGVRIGVFSREYRQIAAIPEAASRFCTRLRQYPAIAQQCLDCDAHAFRDCREFSIYRCHMGIVEAVAPIVNDYTTYGYLMIGQLLDDTSLEEQWSHTRAQCLRYQVPANVLEELQTFFYELPIRQTEYIRSATELVKICARFIWMEDLIALQQDDLMKRLYAVIDENLAAPLTIDFICQALHMGKTSLAGAVKKVSGATVGQIVRERRIAAAKKLLLTTDRPINEIAGACGVSDYNYFTKVFKSETQQTPREFRLRWKNVD</sequence>
<evidence type="ECO:0000313" key="5">
    <source>
        <dbReference type="EMBL" id="MBC8544082.1"/>
    </source>
</evidence>
<dbReference type="EMBL" id="JACRSQ010000016">
    <property type="protein sequence ID" value="MBC8544082.1"/>
    <property type="molecule type" value="Genomic_DNA"/>
</dbReference>
<accession>A0A926HXS3</accession>
<dbReference type="InterPro" id="IPR009057">
    <property type="entry name" value="Homeodomain-like_sf"/>
</dbReference>
<gene>
    <name evidence="5" type="ORF">H8730_11040</name>
</gene>
<dbReference type="PROSITE" id="PS01124">
    <property type="entry name" value="HTH_ARAC_FAMILY_2"/>
    <property type="match status" value="1"/>
</dbReference>
<dbReference type="PANTHER" id="PTHR43280">
    <property type="entry name" value="ARAC-FAMILY TRANSCRIPTIONAL REGULATOR"/>
    <property type="match status" value="1"/>
</dbReference>
<comment type="caution">
    <text evidence="5">The sequence shown here is derived from an EMBL/GenBank/DDBJ whole genome shotgun (WGS) entry which is preliminary data.</text>
</comment>
<dbReference type="Gene3D" id="1.10.10.60">
    <property type="entry name" value="Homeodomain-like"/>
    <property type="match status" value="1"/>
</dbReference>
<dbReference type="Proteomes" id="UP000657006">
    <property type="component" value="Unassembled WGS sequence"/>
</dbReference>
<evidence type="ECO:0000259" key="4">
    <source>
        <dbReference type="PROSITE" id="PS01124"/>
    </source>
</evidence>
<dbReference type="Pfam" id="PF10114">
    <property type="entry name" value="PocR"/>
    <property type="match status" value="1"/>
</dbReference>
<keyword evidence="1" id="KW-0805">Transcription regulation</keyword>
<dbReference type="InterPro" id="IPR018771">
    <property type="entry name" value="PocR_dom"/>
</dbReference>
<keyword evidence="6" id="KW-1185">Reference proteome</keyword>
<name>A0A926HXS3_9FIRM</name>
<keyword evidence="3" id="KW-0804">Transcription</keyword>
<feature type="domain" description="HTH araC/xylS-type" evidence="4">
    <location>
        <begin position="178"/>
        <end position="276"/>
    </location>
</feature>
<dbReference type="PANTHER" id="PTHR43280:SF2">
    <property type="entry name" value="HTH-TYPE TRANSCRIPTIONAL REGULATOR EXSA"/>
    <property type="match status" value="1"/>
</dbReference>
<keyword evidence="2" id="KW-0238">DNA-binding</keyword>
<evidence type="ECO:0000256" key="3">
    <source>
        <dbReference type="ARBA" id="ARBA00023163"/>
    </source>
</evidence>
<organism evidence="5 6">
    <name type="scientific">Bianquea renquensis</name>
    <dbReference type="NCBI Taxonomy" id="2763661"/>
    <lineage>
        <taxon>Bacteria</taxon>
        <taxon>Bacillati</taxon>
        <taxon>Bacillota</taxon>
        <taxon>Clostridia</taxon>
        <taxon>Eubacteriales</taxon>
        <taxon>Bianqueaceae</taxon>
        <taxon>Bianquea</taxon>
    </lineage>
</organism>
<dbReference type="AlphaFoldDB" id="A0A926HXS3"/>
<dbReference type="GO" id="GO:0043565">
    <property type="term" value="F:sequence-specific DNA binding"/>
    <property type="evidence" value="ECO:0007669"/>
    <property type="project" value="InterPro"/>
</dbReference>
<evidence type="ECO:0000256" key="1">
    <source>
        <dbReference type="ARBA" id="ARBA00023015"/>
    </source>
</evidence>